<evidence type="ECO:0008006" key="4">
    <source>
        <dbReference type="Google" id="ProtNLM"/>
    </source>
</evidence>
<comment type="caution">
    <text evidence="2">The sequence shown here is derived from an EMBL/GenBank/DDBJ whole genome shotgun (WGS) entry which is preliminary data.</text>
</comment>
<name>A0ABP6GNB4_9ACTN</name>
<organism evidence="2 3">
    <name type="scientific">Streptomyces luteosporeus</name>
    <dbReference type="NCBI Taxonomy" id="173856"/>
    <lineage>
        <taxon>Bacteria</taxon>
        <taxon>Bacillati</taxon>
        <taxon>Actinomycetota</taxon>
        <taxon>Actinomycetes</taxon>
        <taxon>Kitasatosporales</taxon>
        <taxon>Streptomycetaceae</taxon>
        <taxon>Streptomyces</taxon>
    </lineage>
</organism>
<keyword evidence="3" id="KW-1185">Reference proteome</keyword>
<protein>
    <recommendedName>
        <fullName evidence="4">MarR family transcriptional regulator</fullName>
    </recommendedName>
</protein>
<evidence type="ECO:0000313" key="2">
    <source>
        <dbReference type="EMBL" id="GAA2724523.1"/>
    </source>
</evidence>
<accession>A0ABP6GNB4</accession>
<proteinExistence type="predicted"/>
<evidence type="ECO:0000256" key="1">
    <source>
        <dbReference type="SAM" id="MobiDB-lite"/>
    </source>
</evidence>
<reference evidence="3" key="1">
    <citation type="journal article" date="2019" name="Int. J. Syst. Evol. Microbiol.">
        <title>The Global Catalogue of Microorganisms (GCM) 10K type strain sequencing project: providing services to taxonomists for standard genome sequencing and annotation.</title>
        <authorList>
            <consortium name="The Broad Institute Genomics Platform"/>
            <consortium name="The Broad Institute Genome Sequencing Center for Infectious Disease"/>
            <person name="Wu L."/>
            <person name="Ma J."/>
        </authorList>
    </citation>
    <scope>NUCLEOTIDE SEQUENCE [LARGE SCALE GENOMIC DNA]</scope>
    <source>
        <strain evidence="3">JCM 4542</strain>
    </source>
</reference>
<feature type="region of interest" description="Disordered" evidence="1">
    <location>
        <begin position="1"/>
        <end position="26"/>
    </location>
</feature>
<evidence type="ECO:0000313" key="3">
    <source>
        <dbReference type="Proteomes" id="UP001500886"/>
    </source>
</evidence>
<dbReference type="Proteomes" id="UP001500886">
    <property type="component" value="Unassembled WGS sequence"/>
</dbReference>
<dbReference type="EMBL" id="BAAASL010000026">
    <property type="protein sequence ID" value="GAA2724523.1"/>
    <property type="molecule type" value="Genomic_DNA"/>
</dbReference>
<sequence>MAEAKTIPAPPMAAAGYGKRSAPDQAPRTREMFAHLPVREAYIATYVDRLPDGAAMDVKTLAKALPYGQQAIRSALTNLSEAGHLRRVRETVGEGRTQWVWRTHFSRTARDDAWWDKYLKVDAPPEPKAQAATAPAEEPEAYETLAAVGRADSRMGLSHAECVALAPLAALWLARGVTREALVRALTAGLPAVVHAPGALARTRLRDKLPPEPPRSAATAVVRLLECTGCGTPGRPEALAGGLCRACHGRPPEEPAPVDVAALAAAARAASRAGRDRFVTSLSR</sequence>
<gene>
    <name evidence="2" type="ORF">GCM10010315_54570</name>
</gene>